<feature type="domain" description="Rieske" evidence="9">
    <location>
        <begin position="9"/>
        <end position="104"/>
    </location>
</feature>
<dbReference type="PRINTS" id="PR00411">
    <property type="entry name" value="PNDRDTASEI"/>
</dbReference>
<keyword evidence="7" id="KW-0408">Iron</keyword>
<dbReference type="InterPro" id="IPR036922">
    <property type="entry name" value="Rieske_2Fe-2S_sf"/>
</dbReference>
<keyword evidence="6" id="KW-0560">Oxidoreductase</keyword>
<dbReference type="Proteomes" id="UP001210865">
    <property type="component" value="Chromosome"/>
</dbReference>
<proteinExistence type="predicted"/>
<dbReference type="InterPro" id="IPR050446">
    <property type="entry name" value="FAD-oxidoreductase/Apoptosis"/>
</dbReference>
<dbReference type="SUPFAM" id="SSF55424">
    <property type="entry name" value="FAD/NAD-linked reductases, dimerisation (C-terminal) domain"/>
    <property type="match status" value="1"/>
</dbReference>
<organism evidence="10 11">
    <name type="scientific">Sphingomonas abietis</name>
    <dbReference type="NCBI Taxonomy" id="3012344"/>
    <lineage>
        <taxon>Bacteria</taxon>
        <taxon>Pseudomonadati</taxon>
        <taxon>Pseudomonadota</taxon>
        <taxon>Alphaproteobacteria</taxon>
        <taxon>Sphingomonadales</taxon>
        <taxon>Sphingomonadaceae</taxon>
        <taxon>Sphingomonas</taxon>
    </lineage>
</organism>
<dbReference type="Gene3D" id="3.30.390.30">
    <property type="match status" value="1"/>
</dbReference>
<evidence type="ECO:0000256" key="8">
    <source>
        <dbReference type="ARBA" id="ARBA00023014"/>
    </source>
</evidence>
<keyword evidence="2" id="KW-0285">Flavoprotein</keyword>
<keyword evidence="8" id="KW-0411">Iron-sulfur</keyword>
<reference evidence="10 11" key="1">
    <citation type="submission" date="2022-12" db="EMBL/GenBank/DDBJ databases">
        <title>Sphingomonas abieness sp. nov., an endophytic bacterium isolated from Abies koreana.</title>
        <authorList>
            <person name="Jiang L."/>
            <person name="Lee J."/>
        </authorList>
    </citation>
    <scope>NUCLEOTIDE SEQUENCE [LARGE SCALE GENOMIC DNA]</scope>
    <source>
        <strain evidence="11">PAMB 00755</strain>
    </source>
</reference>
<dbReference type="SUPFAM" id="SSF50022">
    <property type="entry name" value="ISP domain"/>
    <property type="match status" value="1"/>
</dbReference>
<evidence type="ECO:0000259" key="9">
    <source>
        <dbReference type="PROSITE" id="PS51296"/>
    </source>
</evidence>
<dbReference type="RefSeq" id="WP_270076017.1">
    <property type="nucleotide sequence ID" value="NZ_CP115174.1"/>
</dbReference>
<evidence type="ECO:0000256" key="7">
    <source>
        <dbReference type="ARBA" id="ARBA00023004"/>
    </source>
</evidence>
<dbReference type="PRINTS" id="PR00368">
    <property type="entry name" value="FADPNR"/>
</dbReference>
<dbReference type="InterPro" id="IPR016156">
    <property type="entry name" value="FAD/NAD-linked_Rdtase_dimer_sf"/>
</dbReference>
<evidence type="ECO:0000256" key="3">
    <source>
        <dbReference type="ARBA" id="ARBA00022714"/>
    </source>
</evidence>
<dbReference type="PANTHER" id="PTHR43557:SF2">
    <property type="entry name" value="RIESKE DOMAIN-CONTAINING PROTEIN-RELATED"/>
    <property type="match status" value="1"/>
</dbReference>
<dbReference type="EMBL" id="CP115174">
    <property type="protein sequence ID" value="WBO21368.1"/>
    <property type="molecule type" value="Genomic_DNA"/>
</dbReference>
<dbReference type="InterPro" id="IPR036188">
    <property type="entry name" value="FAD/NAD-bd_sf"/>
</dbReference>
<keyword evidence="11" id="KW-1185">Reference proteome</keyword>
<keyword evidence="4" id="KW-0479">Metal-binding</keyword>
<evidence type="ECO:0000313" key="11">
    <source>
        <dbReference type="Proteomes" id="UP001210865"/>
    </source>
</evidence>
<comment type="cofactor">
    <cofactor evidence="1">
        <name>FAD</name>
        <dbReference type="ChEBI" id="CHEBI:57692"/>
    </cofactor>
</comment>
<dbReference type="InterPro" id="IPR017941">
    <property type="entry name" value="Rieske_2Fe-2S"/>
</dbReference>
<dbReference type="SUPFAM" id="SSF51905">
    <property type="entry name" value="FAD/NAD(P)-binding domain"/>
    <property type="match status" value="2"/>
</dbReference>
<evidence type="ECO:0000313" key="10">
    <source>
        <dbReference type="EMBL" id="WBO21368.1"/>
    </source>
</evidence>
<dbReference type="PROSITE" id="PS51296">
    <property type="entry name" value="RIESKE"/>
    <property type="match status" value="1"/>
</dbReference>
<evidence type="ECO:0000256" key="2">
    <source>
        <dbReference type="ARBA" id="ARBA00022630"/>
    </source>
</evidence>
<dbReference type="PANTHER" id="PTHR43557">
    <property type="entry name" value="APOPTOSIS-INDUCING FACTOR 1"/>
    <property type="match status" value="1"/>
</dbReference>
<dbReference type="InterPro" id="IPR023753">
    <property type="entry name" value="FAD/NAD-binding_dom"/>
</dbReference>
<evidence type="ECO:0000256" key="1">
    <source>
        <dbReference type="ARBA" id="ARBA00001974"/>
    </source>
</evidence>
<accession>A0ABY7NIQ3</accession>
<evidence type="ECO:0000256" key="6">
    <source>
        <dbReference type="ARBA" id="ARBA00023002"/>
    </source>
</evidence>
<dbReference type="Gene3D" id="2.102.10.10">
    <property type="entry name" value="Rieske [2Fe-2S] iron-sulphur domain"/>
    <property type="match status" value="1"/>
</dbReference>
<dbReference type="Pfam" id="PF07992">
    <property type="entry name" value="Pyr_redox_2"/>
    <property type="match status" value="1"/>
</dbReference>
<gene>
    <name evidence="10" type="ORF">PBT88_14385</name>
</gene>
<evidence type="ECO:0000256" key="4">
    <source>
        <dbReference type="ARBA" id="ARBA00022723"/>
    </source>
</evidence>
<sequence>MADQKPDFSAGIPAAALDQGAIVAGTVDGEAVVLVRHQGKVCAVSGECTHLGAPLETGIVASGELRCPWHHARFALATGEAVGAPAMEPLSCYDVVEEDGTVRVTGKRGVRQPEEVQSRGGPILIVGGGAAGHACADMLARAGQGGRVTLLSADRDAPYDRTFCSKQYLAGKKERADCLLPEPGQGEGAPVAIRTGVEVASIDLERRIVTTGDGEDIAYDTLILATGAEPTRPDIEGLDHPNARLLRTLADADGLIAAADTAKHVAIMGASFIGLEVAASLVQRKLSVTVIAQDDIPLAAILGPEAGRFVQSLHEDKGVRFQLGRTIARYDGTVATLDDGSTVEADLLVIGVGVEPRVDLAEKAGIVLATEEEGGGIRVDETMATSAETIFAIGDVANYPDPRLGHRIRVEHWVHAQRQGQYLARRLLGETNEGFGDTPFFWSGHYDVSLRYVGHVASPDDRRVEGAVEQGEFAIFFREDGEEQALLTGKRDIEALDVEAAWDRPASA</sequence>
<name>A0ABY7NIQ3_9SPHN</name>
<dbReference type="Pfam" id="PF00355">
    <property type="entry name" value="Rieske"/>
    <property type="match status" value="1"/>
</dbReference>
<dbReference type="Gene3D" id="3.50.50.60">
    <property type="entry name" value="FAD/NAD(P)-binding domain"/>
    <property type="match status" value="2"/>
</dbReference>
<keyword evidence="5" id="KW-0274">FAD</keyword>
<evidence type="ECO:0000256" key="5">
    <source>
        <dbReference type="ARBA" id="ARBA00022827"/>
    </source>
</evidence>
<protein>
    <submittedName>
        <fullName evidence="10">FAD-dependent oxidoreductase</fullName>
    </submittedName>
</protein>
<keyword evidence="3" id="KW-0001">2Fe-2S</keyword>